<dbReference type="RefSeq" id="WP_057881246.1">
    <property type="nucleotide sequence ID" value="NZ_JQCF01000020.1"/>
</dbReference>
<protein>
    <submittedName>
        <fullName evidence="1">Uncharacterized protein</fullName>
    </submittedName>
</protein>
<gene>
    <name evidence="1" type="ORF">IV57_GL001065</name>
</gene>
<keyword evidence="2" id="KW-1185">Reference proteome</keyword>
<accession>A0A0R2LF62</accession>
<name>A0A0R2LF62_9LACO</name>
<dbReference type="AlphaFoldDB" id="A0A0R2LF62"/>
<dbReference type="PATRIC" id="fig|993692.3.peg.1081"/>
<evidence type="ECO:0000313" key="2">
    <source>
        <dbReference type="Proteomes" id="UP000051006"/>
    </source>
</evidence>
<dbReference type="EMBL" id="JQCF01000020">
    <property type="protein sequence ID" value="KRN98646.1"/>
    <property type="molecule type" value="Genomic_DNA"/>
</dbReference>
<sequence>MLSTIDRASEILSDDTVTIFEIHNATGISEKAIKEARAAKDIPKVVNDMKYSEVLALEDLFNTIQIDFINSQNDNDFYKFVVRIGEWFEESIDIQTDYYESDEGMDDDLMVATAIQTLNDISTKDKSLMLDLYFSYSRDEQNMK</sequence>
<evidence type="ECO:0000313" key="1">
    <source>
        <dbReference type="EMBL" id="KRN98646.1"/>
    </source>
</evidence>
<reference evidence="1 2" key="1">
    <citation type="journal article" date="2015" name="Genome Announc.">
        <title>Expanding the biotechnology potential of lactobacilli through comparative genomics of 213 strains and associated genera.</title>
        <authorList>
            <person name="Sun Z."/>
            <person name="Harris H.M."/>
            <person name="McCann A."/>
            <person name="Guo C."/>
            <person name="Argimon S."/>
            <person name="Zhang W."/>
            <person name="Yang X."/>
            <person name="Jeffery I.B."/>
            <person name="Cooney J.C."/>
            <person name="Kagawa T.F."/>
            <person name="Liu W."/>
            <person name="Song Y."/>
            <person name="Salvetti E."/>
            <person name="Wrobel A."/>
            <person name="Rasinkangas P."/>
            <person name="Parkhill J."/>
            <person name="Rea M.C."/>
            <person name="O'Sullivan O."/>
            <person name="Ritari J."/>
            <person name="Douillard F.P."/>
            <person name="Paul Ross R."/>
            <person name="Yang R."/>
            <person name="Briner A.E."/>
            <person name="Felis G.E."/>
            <person name="de Vos W.M."/>
            <person name="Barrangou R."/>
            <person name="Klaenhammer T.R."/>
            <person name="Caufield P.W."/>
            <person name="Cui Y."/>
            <person name="Zhang H."/>
            <person name="O'Toole P.W."/>
        </authorList>
    </citation>
    <scope>NUCLEOTIDE SEQUENCE [LARGE SCALE GENOMIC DNA]</scope>
    <source>
        <strain evidence="1 2">DSM 24716</strain>
    </source>
</reference>
<proteinExistence type="predicted"/>
<dbReference type="OrthoDB" id="2292344at2"/>
<organism evidence="1 2">
    <name type="scientific">Companilactobacillus kimchiensis</name>
    <dbReference type="NCBI Taxonomy" id="993692"/>
    <lineage>
        <taxon>Bacteria</taxon>
        <taxon>Bacillati</taxon>
        <taxon>Bacillota</taxon>
        <taxon>Bacilli</taxon>
        <taxon>Lactobacillales</taxon>
        <taxon>Lactobacillaceae</taxon>
        <taxon>Companilactobacillus</taxon>
    </lineage>
</organism>
<dbReference type="Proteomes" id="UP000051006">
    <property type="component" value="Unassembled WGS sequence"/>
</dbReference>
<comment type="caution">
    <text evidence="1">The sequence shown here is derived from an EMBL/GenBank/DDBJ whole genome shotgun (WGS) entry which is preliminary data.</text>
</comment>